<sequence length="260" mass="29461">MTEDETFFRRAAEAIVATTLNSANVDPTIRELLKRITVNTDVDIFNIKRDANDQGNDDIVLQETTEVSYITEKSTRLESLITAGVPNKTQAMDNASVLLDFYTGSTVSTIKDKKDTHLKNVSDNRLHQPRKFNELAHTQIFNNDNDNHSVNTTTSNNPSDIDTRPWKKVKSLEGQREGKEYPCNKCHLIFGRISDLRRHEKAHLPILPNICSQCGKGFARKDALRRHFDTLTCKRNRSKLLSIGDADISRIIQGPKRNGK</sequence>
<keyword evidence="4 7" id="KW-0863">Zinc-finger</keyword>
<keyword evidence="11" id="KW-1185">Reference proteome</keyword>
<organism evidence="10 11">
    <name type="scientific">Maudiozyma barnettii</name>
    <dbReference type="NCBI Taxonomy" id="61262"/>
    <lineage>
        <taxon>Eukaryota</taxon>
        <taxon>Fungi</taxon>
        <taxon>Dikarya</taxon>
        <taxon>Ascomycota</taxon>
        <taxon>Saccharomycotina</taxon>
        <taxon>Saccharomycetes</taxon>
        <taxon>Saccharomycetales</taxon>
        <taxon>Saccharomycetaceae</taxon>
        <taxon>Maudiozyma</taxon>
    </lineage>
</organism>
<dbReference type="InterPro" id="IPR036236">
    <property type="entry name" value="Znf_C2H2_sf"/>
</dbReference>
<proteinExistence type="predicted"/>
<dbReference type="GeneID" id="64858081"/>
<keyword evidence="6" id="KW-0539">Nucleus</keyword>
<comment type="caution">
    <text evidence="10">The sequence shown here is derived from an EMBL/GenBank/DDBJ whole genome shotgun (WGS) entry which is preliminary data.</text>
</comment>
<dbReference type="GO" id="GO:0010468">
    <property type="term" value="P:regulation of gene expression"/>
    <property type="evidence" value="ECO:0007669"/>
    <property type="project" value="TreeGrafter"/>
</dbReference>
<evidence type="ECO:0000256" key="4">
    <source>
        <dbReference type="ARBA" id="ARBA00022771"/>
    </source>
</evidence>
<dbReference type="PROSITE" id="PS00028">
    <property type="entry name" value="ZINC_FINGER_C2H2_1"/>
    <property type="match status" value="1"/>
</dbReference>
<evidence type="ECO:0000256" key="3">
    <source>
        <dbReference type="ARBA" id="ARBA00022737"/>
    </source>
</evidence>
<evidence type="ECO:0000256" key="2">
    <source>
        <dbReference type="ARBA" id="ARBA00022723"/>
    </source>
</evidence>
<dbReference type="GO" id="GO:0003677">
    <property type="term" value="F:DNA binding"/>
    <property type="evidence" value="ECO:0007669"/>
    <property type="project" value="UniProtKB-KW"/>
</dbReference>
<dbReference type="GO" id="GO:0005634">
    <property type="term" value="C:nucleus"/>
    <property type="evidence" value="ECO:0007669"/>
    <property type="project" value="UniProtKB-SubCell"/>
</dbReference>
<evidence type="ECO:0000256" key="1">
    <source>
        <dbReference type="ARBA" id="ARBA00004123"/>
    </source>
</evidence>
<reference evidence="10 11" key="1">
    <citation type="submission" date="2020-05" db="EMBL/GenBank/DDBJ databases">
        <authorList>
            <person name="Casaregola S."/>
            <person name="Devillers H."/>
            <person name="Grondin C."/>
        </authorList>
    </citation>
    <scope>NUCLEOTIDE SEQUENCE [LARGE SCALE GENOMIC DNA]</scope>
    <source>
        <strain evidence="10 11">CLIB 1767</strain>
    </source>
</reference>
<dbReference type="SMART" id="SM00355">
    <property type="entry name" value="ZnF_C2H2"/>
    <property type="match status" value="2"/>
</dbReference>
<evidence type="ECO:0000313" key="10">
    <source>
        <dbReference type="EMBL" id="CAB4255052.1"/>
    </source>
</evidence>
<name>A0A8H2ZKC4_9SACH</name>
<dbReference type="SUPFAM" id="SSF57667">
    <property type="entry name" value="beta-beta-alpha zinc fingers"/>
    <property type="match status" value="1"/>
</dbReference>
<dbReference type="RefSeq" id="XP_041406896.1">
    <property type="nucleotide sequence ID" value="XM_041550962.1"/>
</dbReference>
<dbReference type="EMBL" id="CAEFZW010000005">
    <property type="protein sequence ID" value="CAB4255052.1"/>
    <property type="molecule type" value="Genomic_DNA"/>
</dbReference>
<dbReference type="GO" id="GO:0008270">
    <property type="term" value="F:zinc ion binding"/>
    <property type="evidence" value="ECO:0007669"/>
    <property type="project" value="UniProtKB-KW"/>
</dbReference>
<dbReference type="Pfam" id="PF00096">
    <property type="entry name" value="zf-C2H2"/>
    <property type="match status" value="2"/>
</dbReference>
<feature type="region of interest" description="Disordered" evidence="8">
    <location>
        <begin position="142"/>
        <end position="164"/>
    </location>
</feature>
<gene>
    <name evidence="10" type="ORF">KABA2_05S07282</name>
</gene>
<dbReference type="PANTHER" id="PTHR16515">
    <property type="entry name" value="PR DOMAIN ZINC FINGER PROTEIN"/>
    <property type="match status" value="1"/>
</dbReference>
<dbReference type="PROSITE" id="PS50157">
    <property type="entry name" value="ZINC_FINGER_C2H2_2"/>
    <property type="match status" value="2"/>
</dbReference>
<dbReference type="Proteomes" id="UP000644660">
    <property type="component" value="Unassembled WGS sequence"/>
</dbReference>
<keyword evidence="5" id="KW-0862">Zinc</keyword>
<dbReference type="PANTHER" id="PTHR16515:SF66">
    <property type="entry name" value="C2H2-TYPE DOMAIN-CONTAINING PROTEIN"/>
    <property type="match status" value="1"/>
</dbReference>
<keyword evidence="2" id="KW-0479">Metal-binding</keyword>
<feature type="domain" description="C2H2-type" evidence="9">
    <location>
        <begin position="181"/>
        <end position="208"/>
    </location>
</feature>
<dbReference type="InterPro" id="IPR013087">
    <property type="entry name" value="Znf_C2H2_type"/>
</dbReference>
<evidence type="ECO:0000256" key="6">
    <source>
        <dbReference type="ARBA" id="ARBA00023242"/>
    </source>
</evidence>
<evidence type="ECO:0000256" key="5">
    <source>
        <dbReference type="ARBA" id="ARBA00022833"/>
    </source>
</evidence>
<keyword evidence="10" id="KW-0238">DNA-binding</keyword>
<accession>A0A8H2ZKC4</accession>
<protein>
    <submittedName>
        <fullName evidence="10">Similar to Saccharomyces cerevisiae YDR253C MET32 Zinc-finger DNA-binding protein, involved in transcriptional regulation of the methionine biosynthetic genes, similar to Met31p</fullName>
    </submittedName>
</protein>
<evidence type="ECO:0000313" key="11">
    <source>
        <dbReference type="Proteomes" id="UP000644660"/>
    </source>
</evidence>
<evidence type="ECO:0000256" key="8">
    <source>
        <dbReference type="SAM" id="MobiDB-lite"/>
    </source>
</evidence>
<dbReference type="Gene3D" id="3.30.160.60">
    <property type="entry name" value="Classic Zinc Finger"/>
    <property type="match status" value="1"/>
</dbReference>
<feature type="domain" description="C2H2-type" evidence="9">
    <location>
        <begin position="209"/>
        <end position="236"/>
    </location>
</feature>
<dbReference type="AlphaFoldDB" id="A0A8H2ZKC4"/>
<feature type="compositionally biased region" description="Polar residues" evidence="8">
    <location>
        <begin position="142"/>
        <end position="160"/>
    </location>
</feature>
<keyword evidence="3" id="KW-0677">Repeat</keyword>
<dbReference type="OrthoDB" id="8922241at2759"/>
<comment type="subcellular location">
    <subcellularLocation>
        <location evidence="1">Nucleus</location>
    </subcellularLocation>
</comment>
<evidence type="ECO:0000256" key="7">
    <source>
        <dbReference type="PROSITE-ProRule" id="PRU00042"/>
    </source>
</evidence>
<evidence type="ECO:0000259" key="9">
    <source>
        <dbReference type="PROSITE" id="PS50157"/>
    </source>
</evidence>
<dbReference type="InterPro" id="IPR050331">
    <property type="entry name" value="Zinc_finger"/>
</dbReference>